<evidence type="ECO:0000256" key="4">
    <source>
        <dbReference type="ARBA" id="ARBA00022664"/>
    </source>
</evidence>
<evidence type="ECO:0000259" key="11">
    <source>
        <dbReference type="PROSITE" id="PS50142"/>
    </source>
</evidence>
<name>A0A1M7S9B9_9RHOB</name>
<dbReference type="FunFam" id="1.10.1520.10:FF:000001">
    <property type="entry name" value="Ribonuclease 3"/>
    <property type="match status" value="1"/>
</dbReference>
<comment type="function">
    <text evidence="9">Digests double-stranded RNA. Involved in the processing of primary rRNA transcript to yield the immediate precursors to the large and small rRNAs (23S and 16S). Processes some mRNAs, and tRNAs when they are encoded in the rRNA operon. Processes pre-crRNA and tracrRNA of type II CRISPR loci if present in the organism.</text>
</comment>
<keyword evidence="9" id="KW-0963">Cytoplasm</keyword>
<evidence type="ECO:0000256" key="6">
    <source>
        <dbReference type="ARBA" id="ARBA00022759"/>
    </source>
</evidence>
<dbReference type="HAMAP" id="MF_00104">
    <property type="entry name" value="RNase_III"/>
    <property type="match status" value="1"/>
</dbReference>
<dbReference type="SUPFAM" id="SSF54768">
    <property type="entry name" value="dsRNA-binding domain-like"/>
    <property type="match status" value="1"/>
</dbReference>
<evidence type="ECO:0000256" key="3">
    <source>
        <dbReference type="ARBA" id="ARBA00022552"/>
    </source>
</evidence>
<dbReference type="GO" id="GO:0005737">
    <property type="term" value="C:cytoplasm"/>
    <property type="evidence" value="ECO:0007669"/>
    <property type="project" value="UniProtKB-SubCell"/>
</dbReference>
<dbReference type="GO" id="GO:0008033">
    <property type="term" value="P:tRNA processing"/>
    <property type="evidence" value="ECO:0007669"/>
    <property type="project" value="UniProtKB-KW"/>
</dbReference>
<keyword evidence="9" id="KW-0699">rRNA-binding</keyword>
<keyword evidence="5 9" id="KW-0540">Nuclease</keyword>
<dbReference type="GO" id="GO:0046872">
    <property type="term" value="F:metal ion binding"/>
    <property type="evidence" value="ECO:0007669"/>
    <property type="project" value="UniProtKB-KW"/>
</dbReference>
<dbReference type="Gene3D" id="3.30.160.20">
    <property type="match status" value="1"/>
</dbReference>
<dbReference type="InterPro" id="IPR011907">
    <property type="entry name" value="RNase_III"/>
</dbReference>
<evidence type="ECO:0000256" key="9">
    <source>
        <dbReference type="HAMAP-Rule" id="MF_00104"/>
    </source>
</evidence>
<dbReference type="InterPro" id="IPR014720">
    <property type="entry name" value="dsRBD_dom"/>
</dbReference>
<dbReference type="Proteomes" id="UP000184066">
    <property type="component" value="Unassembled WGS sequence"/>
</dbReference>
<keyword evidence="7 9" id="KW-0378">Hydrolase</keyword>
<dbReference type="PROSITE" id="PS50142">
    <property type="entry name" value="RNASE_3_2"/>
    <property type="match status" value="1"/>
</dbReference>
<dbReference type="Pfam" id="PF00035">
    <property type="entry name" value="dsrm"/>
    <property type="match status" value="1"/>
</dbReference>
<comment type="cofactor">
    <cofactor evidence="9">
        <name>Mg(2+)</name>
        <dbReference type="ChEBI" id="CHEBI:18420"/>
    </cofactor>
</comment>
<comment type="catalytic activity">
    <reaction evidence="1 9">
        <text>Endonucleolytic cleavage to 5'-phosphomonoester.</text>
        <dbReference type="EC" id="3.1.26.3"/>
    </reaction>
</comment>
<dbReference type="PROSITE" id="PS00517">
    <property type="entry name" value="RNASE_3_1"/>
    <property type="match status" value="1"/>
</dbReference>
<dbReference type="AlphaFoldDB" id="A0A1M7S9B9"/>
<dbReference type="SMART" id="SM00358">
    <property type="entry name" value="DSRM"/>
    <property type="match status" value="1"/>
</dbReference>
<keyword evidence="9" id="KW-0479">Metal-binding</keyword>
<evidence type="ECO:0000256" key="8">
    <source>
        <dbReference type="ARBA" id="ARBA00022884"/>
    </source>
</evidence>
<evidence type="ECO:0000256" key="1">
    <source>
        <dbReference type="ARBA" id="ARBA00000109"/>
    </source>
</evidence>
<dbReference type="PANTHER" id="PTHR11207:SF0">
    <property type="entry name" value="RIBONUCLEASE 3"/>
    <property type="match status" value="1"/>
</dbReference>
<feature type="active site" evidence="9">
    <location>
        <position position="124"/>
    </location>
</feature>
<dbReference type="InterPro" id="IPR000999">
    <property type="entry name" value="RNase_III_dom"/>
</dbReference>
<feature type="binding site" evidence="9">
    <location>
        <position position="124"/>
    </location>
    <ligand>
        <name>Mg(2+)</name>
        <dbReference type="ChEBI" id="CHEBI:18420"/>
    </ligand>
</feature>
<dbReference type="RefSeq" id="WP_072746180.1">
    <property type="nucleotide sequence ID" value="NZ_FOHL01000003.1"/>
</dbReference>
<evidence type="ECO:0000256" key="5">
    <source>
        <dbReference type="ARBA" id="ARBA00022722"/>
    </source>
</evidence>
<dbReference type="InterPro" id="IPR036389">
    <property type="entry name" value="RNase_III_sf"/>
</dbReference>
<evidence type="ECO:0000313" key="12">
    <source>
        <dbReference type="EMBL" id="SHN55018.1"/>
    </source>
</evidence>
<comment type="similarity">
    <text evidence="2">Belongs to the ribonuclease III family.</text>
</comment>
<dbReference type="CDD" id="cd10845">
    <property type="entry name" value="DSRM_RNAse_III_family"/>
    <property type="match status" value="1"/>
</dbReference>
<proteinExistence type="inferred from homology"/>
<keyword evidence="6 9" id="KW-0255">Endonuclease</keyword>
<feature type="binding site" evidence="9">
    <location>
        <position position="48"/>
    </location>
    <ligand>
        <name>Mg(2+)</name>
        <dbReference type="ChEBI" id="CHEBI:18420"/>
    </ligand>
</feature>
<sequence length="233" mass="24958">MSRRELAAHARRLSQALGAPLQPSDLLEEALTHPSASSPARADNQRLEFLGDRVLNLVLAEALLARHPDEPEGRIAARYNALVRKETCAQIAAQIGLGEAMRLGRSEKLTGGRRKQAMLGDAMEALIAAVYLEHGLDAARAAILRLWGPRLEAAGDEPPTDAKSALQKWAQARGMEPPRYATISREGADHAPVFTVAARLADGREATASAPSKRAAQQAAAARLLDQLESDDA</sequence>
<feature type="active site" evidence="9">
    <location>
        <position position="52"/>
    </location>
</feature>
<comment type="subunit">
    <text evidence="9">Homodimer.</text>
</comment>
<dbReference type="Gene3D" id="1.10.1520.10">
    <property type="entry name" value="Ribonuclease III domain"/>
    <property type="match status" value="1"/>
</dbReference>
<evidence type="ECO:0000313" key="13">
    <source>
        <dbReference type="Proteomes" id="UP000184066"/>
    </source>
</evidence>
<keyword evidence="8 9" id="KW-0694">RNA-binding</keyword>
<feature type="binding site" evidence="9">
    <location>
        <position position="121"/>
    </location>
    <ligand>
        <name>Mg(2+)</name>
        <dbReference type="ChEBI" id="CHEBI:18420"/>
    </ligand>
</feature>
<dbReference type="PANTHER" id="PTHR11207">
    <property type="entry name" value="RIBONUCLEASE III"/>
    <property type="match status" value="1"/>
</dbReference>
<dbReference type="NCBIfam" id="TIGR02191">
    <property type="entry name" value="RNaseIII"/>
    <property type="match status" value="1"/>
</dbReference>
<evidence type="ECO:0000256" key="2">
    <source>
        <dbReference type="ARBA" id="ARBA00010183"/>
    </source>
</evidence>
<reference evidence="12 13" key="1">
    <citation type="submission" date="2016-12" db="EMBL/GenBank/DDBJ databases">
        <authorList>
            <person name="Song W.-J."/>
            <person name="Kurnit D.M."/>
        </authorList>
    </citation>
    <scope>NUCLEOTIDE SEQUENCE [LARGE SCALE GENOMIC DNA]</scope>
    <source>
        <strain evidence="12 13">CGMCC 1.10808</strain>
    </source>
</reference>
<dbReference type="GO" id="GO:0004525">
    <property type="term" value="F:ribonuclease III activity"/>
    <property type="evidence" value="ECO:0007669"/>
    <property type="project" value="UniProtKB-UniRule"/>
</dbReference>
<evidence type="ECO:0000259" key="10">
    <source>
        <dbReference type="PROSITE" id="PS50137"/>
    </source>
</evidence>
<keyword evidence="9" id="KW-0460">Magnesium</keyword>
<gene>
    <name evidence="9" type="primary">rnc</name>
    <name evidence="12" type="ORF">SAMN05216200_10275</name>
</gene>
<feature type="domain" description="DRBM" evidence="10">
    <location>
        <begin position="161"/>
        <end position="230"/>
    </location>
</feature>
<dbReference type="OrthoDB" id="9805026at2"/>
<comment type="subcellular location">
    <subcellularLocation>
        <location evidence="9">Cytoplasm</location>
    </subcellularLocation>
</comment>
<dbReference type="EC" id="3.1.26.3" evidence="9"/>
<dbReference type="GO" id="GO:0006364">
    <property type="term" value="P:rRNA processing"/>
    <property type="evidence" value="ECO:0007669"/>
    <property type="project" value="UniProtKB-UniRule"/>
</dbReference>
<dbReference type="GO" id="GO:0019843">
    <property type="term" value="F:rRNA binding"/>
    <property type="evidence" value="ECO:0007669"/>
    <property type="project" value="UniProtKB-KW"/>
</dbReference>
<dbReference type="GO" id="GO:0006397">
    <property type="term" value="P:mRNA processing"/>
    <property type="evidence" value="ECO:0007669"/>
    <property type="project" value="UniProtKB-UniRule"/>
</dbReference>
<keyword evidence="4 9" id="KW-0507">mRNA processing</keyword>
<accession>A0A1M7S9B9</accession>
<dbReference type="Pfam" id="PF14622">
    <property type="entry name" value="Ribonucleas_3_3"/>
    <property type="match status" value="1"/>
</dbReference>
<keyword evidence="9" id="KW-0819">tRNA processing</keyword>
<dbReference type="PROSITE" id="PS50137">
    <property type="entry name" value="DS_RBD"/>
    <property type="match status" value="1"/>
</dbReference>
<dbReference type="GO" id="GO:0010468">
    <property type="term" value="P:regulation of gene expression"/>
    <property type="evidence" value="ECO:0007669"/>
    <property type="project" value="TreeGrafter"/>
</dbReference>
<keyword evidence="13" id="KW-1185">Reference proteome</keyword>
<protein>
    <recommendedName>
        <fullName evidence="9">Ribonuclease 3</fullName>
        <ecNumber evidence="9">3.1.26.3</ecNumber>
    </recommendedName>
    <alternativeName>
        <fullName evidence="9">Ribonuclease III</fullName>
        <shortName evidence="9">RNase III</shortName>
    </alternativeName>
</protein>
<dbReference type="EMBL" id="FRDL01000002">
    <property type="protein sequence ID" value="SHN55018.1"/>
    <property type="molecule type" value="Genomic_DNA"/>
</dbReference>
<keyword evidence="3 9" id="KW-0698">rRNA processing</keyword>
<dbReference type="SMART" id="SM00535">
    <property type="entry name" value="RIBOc"/>
    <property type="match status" value="1"/>
</dbReference>
<organism evidence="12 13">
    <name type="scientific">Oceanicella actignis</name>
    <dbReference type="NCBI Taxonomy" id="1189325"/>
    <lineage>
        <taxon>Bacteria</taxon>
        <taxon>Pseudomonadati</taxon>
        <taxon>Pseudomonadota</taxon>
        <taxon>Alphaproteobacteria</taxon>
        <taxon>Rhodobacterales</taxon>
        <taxon>Paracoccaceae</taxon>
        <taxon>Oceanicella</taxon>
    </lineage>
</organism>
<dbReference type="STRING" id="1189325.SAMN04488119_103433"/>
<feature type="domain" description="RNase III" evidence="11">
    <location>
        <begin position="10"/>
        <end position="135"/>
    </location>
</feature>
<evidence type="ECO:0000256" key="7">
    <source>
        <dbReference type="ARBA" id="ARBA00022801"/>
    </source>
</evidence>
<dbReference type="SUPFAM" id="SSF69065">
    <property type="entry name" value="RNase III domain-like"/>
    <property type="match status" value="1"/>
</dbReference>
<dbReference type="CDD" id="cd00593">
    <property type="entry name" value="RIBOc"/>
    <property type="match status" value="1"/>
</dbReference>
<dbReference type="GO" id="GO:0003725">
    <property type="term" value="F:double-stranded RNA binding"/>
    <property type="evidence" value="ECO:0007669"/>
    <property type="project" value="TreeGrafter"/>
</dbReference>